<organism evidence="2 3">
    <name type="scientific">Stylosanthes scabra</name>
    <dbReference type="NCBI Taxonomy" id="79078"/>
    <lineage>
        <taxon>Eukaryota</taxon>
        <taxon>Viridiplantae</taxon>
        <taxon>Streptophyta</taxon>
        <taxon>Embryophyta</taxon>
        <taxon>Tracheophyta</taxon>
        <taxon>Spermatophyta</taxon>
        <taxon>Magnoliopsida</taxon>
        <taxon>eudicotyledons</taxon>
        <taxon>Gunneridae</taxon>
        <taxon>Pentapetalae</taxon>
        <taxon>rosids</taxon>
        <taxon>fabids</taxon>
        <taxon>Fabales</taxon>
        <taxon>Fabaceae</taxon>
        <taxon>Papilionoideae</taxon>
        <taxon>50 kb inversion clade</taxon>
        <taxon>dalbergioids sensu lato</taxon>
        <taxon>Dalbergieae</taxon>
        <taxon>Pterocarpus clade</taxon>
        <taxon>Stylosanthes</taxon>
    </lineage>
</organism>
<feature type="compositionally biased region" description="Acidic residues" evidence="1">
    <location>
        <begin position="174"/>
        <end position="195"/>
    </location>
</feature>
<proteinExistence type="predicted"/>
<accession>A0ABU6WU03</accession>
<keyword evidence="3" id="KW-1185">Reference proteome</keyword>
<reference evidence="2 3" key="1">
    <citation type="journal article" date="2023" name="Plants (Basel)">
        <title>Bridging the Gap: Combining Genomics and Transcriptomics Approaches to Understand Stylosanthes scabra, an Orphan Legume from the Brazilian Caatinga.</title>
        <authorList>
            <person name="Ferreira-Neto J.R.C."/>
            <person name="da Silva M.D."/>
            <person name="Binneck E."/>
            <person name="de Melo N.F."/>
            <person name="da Silva R.H."/>
            <person name="de Melo A.L.T.M."/>
            <person name="Pandolfi V."/>
            <person name="Bustamante F.O."/>
            <person name="Brasileiro-Vidal A.C."/>
            <person name="Benko-Iseppon A.M."/>
        </authorList>
    </citation>
    <scope>NUCLEOTIDE SEQUENCE [LARGE SCALE GENOMIC DNA]</scope>
    <source>
        <tissue evidence="2">Leaves</tissue>
    </source>
</reference>
<sequence>MNLSLLRGQSLLKAWREIETFNLSKKAINKLIHHHNSNKNYIIIGSGVIIYEIEKREKYEDSDEREDADLDIVKTRRSSVLEEGTPLRKDPVLQGELVRHCSTLPFNPVSRLRSPPLLSKIILLTQCLEGERPLKSWELIPPSEGWMCDGDEVEGKGVTGGVPARVDEAKGIEQEDEKEEEDEGEEEEDPEEDPSKEEMPAAPRAIDVDVDDDYLEYLEKLRRHPEYSSIHSSQAYAQNPSDDARSLSSDARSQPSFDLSGIWPLAVGPSQ</sequence>
<evidence type="ECO:0000313" key="2">
    <source>
        <dbReference type="EMBL" id="MED6188814.1"/>
    </source>
</evidence>
<gene>
    <name evidence="2" type="ORF">PIB30_089480</name>
</gene>
<protein>
    <submittedName>
        <fullName evidence="2">Uncharacterized protein</fullName>
    </submittedName>
</protein>
<evidence type="ECO:0000313" key="3">
    <source>
        <dbReference type="Proteomes" id="UP001341840"/>
    </source>
</evidence>
<dbReference type="EMBL" id="JASCZI010182918">
    <property type="protein sequence ID" value="MED6188814.1"/>
    <property type="molecule type" value="Genomic_DNA"/>
</dbReference>
<name>A0ABU6WU03_9FABA</name>
<dbReference type="Proteomes" id="UP001341840">
    <property type="component" value="Unassembled WGS sequence"/>
</dbReference>
<comment type="caution">
    <text evidence="2">The sequence shown here is derived from an EMBL/GenBank/DDBJ whole genome shotgun (WGS) entry which is preliminary data.</text>
</comment>
<feature type="compositionally biased region" description="Polar residues" evidence="1">
    <location>
        <begin position="229"/>
        <end position="240"/>
    </location>
</feature>
<feature type="region of interest" description="Disordered" evidence="1">
    <location>
        <begin position="153"/>
        <end position="210"/>
    </location>
</feature>
<evidence type="ECO:0000256" key="1">
    <source>
        <dbReference type="SAM" id="MobiDB-lite"/>
    </source>
</evidence>
<feature type="region of interest" description="Disordered" evidence="1">
    <location>
        <begin position="226"/>
        <end position="271"/>
    </location>
</feature>